<dbReference type="PROSITE" id="PS50943">
    <property type="entry name" value="HTH_CROC1"/>
    <property type="match status" value="1"/>
</dbReference>
<dbReference type="RefSeq" id="WP_249334014.1">
    <property type="nucleotide sequence ID" value="NZ_JACRSY010000040.1"/>
</dbReference>
<dbReference type="SMART" id="SM00530">
    <property type="entry name" value="HTH_XRE"/>
    <property type="match status" value="1"/>
</dbReference>
<dbReference type="InterPro" id="IPR001387">
    <property type="entry name" value="Cro/C1-type_HTH"/>
</dbReference>
<dbReference type="InterPro" id="IPR010982">
    <property type="entry name" value="Lambda_DNA-bd_dom_sf"/>
</dbReference>
<protein>
    <submittedName>
        <fullName evidence="3">Helix-turn-helix transcriptional regulator</fullName>
    </submittedName>
</protein>
<sequence>MLGSTIRKLRLSHKLTQSELGKKLKVSASTIGMYEQNRRTPDNNMLKDIARIFNVSVDYLLGMTDNSTSSLKINSQNPVLNDRDKKDIAKDLESIMSKIDSGEDGPLYYNGHEMSDEDKELFRDALEFALKRIKVENKQKYTPKKYRK</sequence>
<dbReference type="Proteomes" id="UP000655830">
    <property type="component" value="Unassembled WGS sequence"/>
</dbReference>
<accession>A0A926ENC8</accession>
<gene>
    <name evidence="3" type="ORF">H8718_17010</name>
</gene>
<dbReference type="Pfam" id="PF01381">
    <property type="entry name" value="HTH_3"/>
    <property type="match status" value="1"/>
</dbReference>
<feature type="domain" description="HTH cro/C1-type" evidence="2">
    <location>
        <begin position="6"/>
        <end position="60"/>
    </location>
</feature>
<dbReference type="SUPFAM" id="SSF47413">
    <property type="entry name" value="lambda repressor-like DNA-binding domains"/>
    <property type="match status" value="1"/>
</dbReference>
<dbReference type="CDD" id="cd00093">
    <property type="entry name" value="HTH_XRE"/>
    <property type="match status" value="1"/>
</dbReference>
<evidence type="ECO:0000313" key="4">
    <source>
        <dbReference type="Proteomes" id="UP000655830"/>
    </source>
</evidence>
<name>A0A926ENC8_9FIRM</name>
<evidence type="ECO:0000256" key="1">
    <source>
        <dbReference type="ARBA" id="ARBA00023125"/>
    </source>
</evidence>
<comment type="caution">
    <text evidence="3">The sequence shown here is derived from an EMBL/GenBank/DDBJ whole genome shotgun (WGS) entry which is preliminary data.</text>
</comment>
<keyword evidence="4" id="KW-1185">Reference proteome</keyword>
<dbReference type="AlphaFoldDB" id="A0A926ENC8"/>
<dbReference type="PANTHER" id="PTHR46558">
    <property type="entry name" value="TRACRIPTIONAL REGULATORY PROTEIN-RELATED-RELATED"/>
    <property type="match status" value="1"/>
</dbReference>
<organism evidence="3 4">
    <name type="scientific">Zhenhengia yiwuensis</name>
    <dbReference type="NCBI Taxonomy" id="2763666"/>
    <lineage>
        <taxon>Bacteria</taxon>
        <taxon>Bacillati</taxon>
        <taxon>Bacillota</taxon>
        <taxon>Clostridia</taxon>
        <taxon>Lachnospirales</taxon>
        <taxon>Lachnospiraceae</taxon>
        <taxon>Zhenhengia</taxon>
    </lineage>
</organism>
<dbReference type="PANTHER" id="PTHR46558:SF11">
    <property type="entry name" value="HTH-TYPE TRANSCRIPTIONAL REGULATOR XRE"/>
    <property type="match status" value="1"/>
</dbReference>
<keyword evidence="1" id="KW-0238">DNA-binding</keyword>
<dbReference type="GO" id="GO:0003677">
    <property type="term" value="F:DNA binding"/>
    <property type="evidence" value="ECO:0007669"/>
    <property type="project" value="UniProtKB-KW"/>
</dbReference>
<evidence type="ECO:0000313" key="3">
    <source>
        <dbReference type="EMBL" id="MBC8581208.1"/>
    </source>
</evidence>
<evidence type="ECO:0000259" key="2">
    <source>
        <dbReference type="PROSITE" id="PS50943"/>
    </source>
</evidence>
<dbReference type="Gene3D" id="1.10.260.40">
    <property type="entry name" value="lambda repressor-like DNA-binding domains"/>
    <property type="match status" value="1"/>
</dbReference>
<dbReference type="EMBL" id="JACRSY010000040">
    <property type="protein sequence ID" value="MBC8581208.1"/>
    <property type="molecule type" value="Genomic_DNA"/>
</dbReference>
<proteinExistence type="predicted"/>
<reference evidence="3" key="1">
    <citation type="submission" date="2020-08" db="EMBL/GenBank/DDBJ databases">
        <title>Genome public.</title>
        <authorList>
            <person name="Liu C."/>
            <person name="Sun Q."/>
        </authorList>
    </citation>
    <scope>NUCLEOTIDE SEQUENCE</scope>
    <source>
        <strain evidence="3">NSJ-12</strain>
    </source>
</reference>